<dbReference type="STRING" id="574375.AZF08_17575"/>
<sequence length="135" mass="15800">MNEKDLDKALKKQEILVKDEKVWSYTYEDHISSIIKRAEKSGAFDDLPGKGKPLNIDKNLSYNPEKQLYKILKDNHVLPRWIELSKEIDHSKEKLKEITDPEEATKLIRTINKKVLEHNLICPVSAQKMRVKTDF</sequence>
<dbReference type="EMBL" id="JOTM01000016">
    <property type="protein sequence ID" value="KEK23415.1"/>
    <property type="molecule type" value="Genomic_DNA"/>
</dbReference>
<dbReference type="eggNOG" id="COG1670">
    <property type="taxonomic scope" value="Bacteria"/>
</dbReference>
<proteinExistence type="predicted"/>
<dbReference type="PANTHER" id="PTHR39158:SF1">
    <property type="entry name" value="DNAJ HOMOLOG SUBFAMILY C MEMBER 28"/>
    <property type="match status" value="1"/>
</dbReference>
<evidence type="ECO:0000313" key="2">
    <source>
        <dbReference type="EMBL" id="KEK23415.1"/>
    </source>
</evidence>
<dbReference type="AlphaFoldDB" id="A0A073KA55"/>
<dbReference type="OrthoDB" id="9798476at2"/>
<keyword evidence="3" id="KW-1185">Reference proteome</keyword>
<dbReference type="InterPro" id="IPR052573">
    <property type="entry name" value="DnaJ_C_subfamily_28"/>
</dbReference>
<gene>
    <name evidence="2" type="ORF">BAGA_08975</name>
</gene>
<organism evidence="2 3">
    <name type="scientific">Bacillus gaemokensis</name>
    <dbReference type="NCBI Taxonomy" id="574375"/>
    <lineage>
        <taxon>Bacteria</taxon>
        <taxon>Bacillati</taxon>
        <taxon>Bacillota</taxon>
        <taxon>Bacilli</taxon>
        <taxon>Bacillales</taxon>
        <taxon>Bacillaceae</taxon>
        <taxon>Bacillus</taxon>
        <taxon>Bacillus cereus group</taxon>
    </lineage>
</organism>
<evidence type="ECO:0000259" key="1">
    <source>
        <dbReference type="Pfam" id="PF09350"/>
    </source>
</evidence>
<reference evidence="2 3" key="1">
    <citation type="submission" date="2014-06" db="EMBL/GenBank/DDBJ databases">
        <title>Draft genome sequence of Bacillus gaemokensis JCM 15801 (MCCC 1A00707).</title>
        <authorList>
            <person name="Lai Q."/>
            <person name="Liu Y."/>
            <person name="Shao Z."/>
        </authorList>
    </citation>
    <scope>NUCLEOTIDE SEQUENCE [LARGE SCALE GENOMIC DNA]</scope>
    <source>
        <strain evidence="2 3">JCM 15801</strain>
    </source>
</reference>
<dbReference type="Pfam" id="PF09350">
    <property type="entry name" value="DJC28_CD"/>
    <property type="match status" value="1"/>
</dbReference>
<evidence type="ECO:0000313" key="3">
    <source>
        <dbReference type="Proteomes" id="UP000027778"/>
    </source>
</evidence>
<comment type="caution">
    <text evidence="2">The sequence shown here is derived from an EMBL/GenBank/DDBJ whole genome shotgun (WGS) entry which is preliminary data.</text>
</comment>
<dbReference type="RefSeq" id="WP_033675593.1">
    <property type="nucleotide sequence ID" value="NZ_JOTM01000016.1"/>
</dbReference>
<protein>
    <recommendedName>
        <fullName evidence="1">DnaJ homologue subfamily C member 28 conserved domain-containing protein</fullName>
    </recommendedName>
</protein>
<name>A0A073KA55_9BACI</name>
<dbReference type="Proteomes" id="UP000027778">
    <property type="component" value="Unassembled WGS sequence"/>
</dbReference>
<dbReference type="PANTHER" id="PTHR39158">
    <property type="entry name" value="OS08G0560600 PROTEIN"/>
    <property type="match status" value="1"/>
</dbReference>
<dbReference type="InterPro" id="IPR018961">
    <property type="entry name" value="DnaJ_homolog_subfam-C_membr-28"/>
</dbReference>
<feature type="domain" description="DnaJ homologue subfamily C member 28 conserved" evidence="1">
    <location>
        <begin position="33"/>
        <end position="95"/>
    </location>
</feature>
<accession>A0A073KA55</accession>